<dbReference type="Proteomes" id="UP000663873">
    <property type="component" value="Unassembled WGS sequence"/>
</dbReference>
<gene>
    <name evidence="1" type="ORF">UJA718_LOCUS44666</name>
</gene>
<dbReference type="EMBL" id="CAJOBP010070229">
    <property type="protein sequence ID" value="CAF4880379.1"/>
    <property type="molecule type" value="Genomic_DNA"/>
</dbReference>
<sequence length="67" mass="8026">DIDDGYIFDMNDRGQLYLMPVHLNRHTTLEFFKQFIAHLGTRSDLFSSNYDLEKDFEAFYQVKSSHF</sequence>
<comment type="caution">
    <text evidence="1">The sequence shown here is derived from an EMBL/GenBank/DDBJ whole genome shotgun (WGS) entry which is preliminary data.</text>
</comment>
<keyword evidence="2" id="KW-1185">Reference proteome</keyword>
<evidence type="ECO:0000313" key="2">
    <source>
        <dbReference type="Proteomes" id="UP000663873"/>
    </source>
</evidence>
<evidence type="ECO:0000313" key="1">
    <source>
        <dbReference type="EMBL" id="CAF4880379.1"/>
    </source>
</evidence>
<dbReference type="AlphaFoldDB" id="A0A821TSJ2"/>
<accession>A0A821TSJ2</accession>
<proteinExistence type="predicted"/>
<name>A0A821TSJ2_9BILA</name>
<protein>
    <submittedName>
        <fullName evidence="1">Uncharacterized protein</fullName>
    </submittedName>
</protein>
<reference evidence="1" key="1">
    <citation type="submission" date="2021-02" db="EMBL/GenBank/DDBJ databases">
        <authorList>
            <person name="Nowell W R."/>
        </authorList>
    </citation>
    <scope>NUCLEOTIDE SEQUENCE</scope>
</reference>
<organism evidence="1 2">
    <name type="scientific">Rotaria socialis</name>
    <dbReference type="NCBI Taxonomy" id="392032"/>
    <lineage>
        <taxon>Eukaryota</taxon>
        <taxon>Metazoa</taxon>
        <taxon>Spiralia</taxon>
        <taxon>Gnathifera</taxon>
        <taxon>Rotifera</taxon>
        <taxon>Eurotatoria</taxon>
        <taxon>Bdelloidea</taxon>
        <taxon>Philodinida</taxon>
        <taxon>Philodinidae</taxon>
        <taxon>Rotaria</taxon>
    </lineage>
</organism>
<feature type="non-terminal residue" evidence="1">
    <location>
        <position position="1"/>
    </location>
</feature>